<gene>
    <name evidence="2" type="ORF">SAMN05216188_11587</name>
</gene>
<evidence type="ECO:0000313" key="3">
    <source>
        <dbReference type="Proteomes" id="UP000199352"/>
    </source>
</evidence>
<sequence>MRVVRCADATIASRSAWENLRCLPRRVDGIRRCPACLRSHDSLTVRITAACPGVYSSCATGGSGSSCCAVTGTCATPSSCPRPVTDSPAGRGRRESSECPSLTPECAIMRRPQGSRSSAGLAAKCCLGVGLRSDEVWGAVRSSAWSCAVMCRGMAVSVVWRWGLAAGKVCARTVVWPQALRGRTEPARAGFVCWPQRARDPSACVDVGRQSDGWQSSSVRKERRRRACQAITKDRQLDSPW</sequence>
<keyword evidence="3" id="KW-1185">Reference proteome</keyword>
<dbReference type="AlphaFoldDB" id="A0A1H9RVI9"/>
<organism evidence="2 3">
    <name type="scientific">Lentzea xinjiangensis</name>
    <dbReference type="NCBI Taxonomy" id="402600"/>
    <lineage>
        <taxon>Bacteria</taxon>
        <taxon>Bacillati</taxon>
        <taxon>Actinomycetota</taxon>
        <taxon>Actinomycetes</taxon>
        <taxon>Pseudonocardiales</taxon>
        <taxon>Pseudonocardiaceae</taxon>
        <taxon>Lentzea</taxon>
    </lineage>
</organism>
<evidence type="ECO:0000313" key="2">
    <source>
        <dbReference type="EMBL" id="SER76822.1"/>
    </source>
</evidence>
<proteinExistence type="predicted"/>
<dbReference type="Proteomes" id="UP000199352">
    <property type="component" value="Unassembled WGS sequence"/>
</dbReference>
<dbReference type="EMBL" id="FOFR01000015">
    <property type="protein sequence ID" value="SER76822.1"/>
    <property type="molecule type" value="Genomic_DNA"/>
</dbReference>
<reference evidence="3" key="1">
    <citation type="submission" date="2016-10" db="EMBL/GenBank/DDBJ databases">
        <authorList>
            <person name="Varghese N."/>
            <person name="Submissions S."/>
        </authorList>
    </citation>
    <scope>NUCLEOTIDE SEQUENCE [LARGE SCALE GENOMIC DNA]</scope>
    <source>
        <strain evidence="3">CGMCC 4.3525</strain>
    </source>
</reference>
<feature type="region of interest" description="Disordered" evidence="1">
    <location>
        <begin position="79"/>
        <end position="100"/>
    </location>
</feature>
<name>A0A1H9RVI9_9PSEU</name>
<evidence type="ECO:0000256" key="1">
    <source>
        <dbReference type="SAM" id="MobiDB-lite"/>
    </source>
</evidence>
<accession>A0A1H9RVI9</accession>
<protein>
    <submittedName>
        <fullName evidence="2">Uncharacterized protein</fullName>
    </submittedName>
</protein>